<dbReference type="EMBL" id="MGFE01000001">
    <property type="protein sequence ID" value="OGL99621.1"/>
    <property type="molecule type" value="Genomic_DNA"/>
</dbReference>
<dbReference type="GO" id="GO:0019343">
    <property type="term" value="P:cysteine biosynthetic process via cystathionine"/>
    <property type="evidence" value="ECO:0007669"/>
    <property type="project" value="TreeGrafter"/>
</dbReference>
<evidence type="ECO:0000256" key="3">
    <source>
        <dbReference type="ARBA" id="ARBA00022898"/>
    </source>
</evidence>
<evidence type="ECO:0000256" key="4">
    <source>
        <dbReference type="RuleBase" id="RU362118"/>
    </source>
</evidence>
<reference evidence="5 6" key="1">
    <citation type="journal article" date="2016" name="Nat. Commun.">
        <title>Thousands of microbial genomes shed light on interconnected biogeochemical processes in an aquifer system.</title>
        <authorList>
            <person name="Anantharaman K."/>
            <person name="Brown C.T."/>
            <person name="Hug L.A."/>
            <person name="Sharon I."/>
            <person name="Castelle C.J."/>
            <person name="Probst A.J."/>
            <person name="Thomas B.C."/>
            <person name="Singh A."/>
            <person name="Wilkins M.J."/>
            <person name="Karaoz U."/>
            <person name="Brodie E.L."/>
            <person name="Williams K.H."/>
            <person name="Hubbard S.S."/>
            <person name="Banfield J.F."/>
        </authorList>
    </citation>
    <scope>NUCLEOTIDE SEQUENCE [LARGE SCALE GENOMIC DNA]</scope>
</reference>
<dbReference type="Gene3D" id="3.40.640.10">
    <property type="entry name" value="Type I PLP-dependent aspartate aminotransferase-like (Major domain)"/>
    <property type="match status" value="1"/>
</dbReference>
<evidence type="ECO:0000256" key="2">
    <source>
        <dbReference type="ARBA" id="ARBA00009077"/>
    </source>
</evidence>
<dbReference type="GO" id="GO:0005737">
    <property type="term" value="C:cytoplasm"/>
    <property type="evidence" value="ECO:0007669"/>
    <property type="project" value="TreeGrafter"/>
</dbReference>
<dbReference type="PANTHER" id="PTHR11808">
    <property type="entry name" value="TRANS-SULFURATION ENZYME FAMILY MEMBER"/>
    <property type="match status" value="1"/>
</dbReference>
<organism evidence="5 6">
    <name type="scientific">Candidatus Uhrbacteria bacterium RIFOXYB2_FULL_57_15</name>
    <dbReference type="NCBI Taxonomy" id="1802422"/>
    <lineage>
        <taxon>Bacteria</taxon>
        <taxon>Candidatus Uhriibacteriota</taxon>
    </lineage>
</organism>
<evidence type="ECO:0000313" key="5">
    <source>
        <dbReference type="EMBL" id="OGL99621.1"/>
    </source>
</evidence>
<evidence type="ECO:0008006" key="7">
    <source>
        <dbReference type="Google" id="ProtNLM"/>
    </source>
</evidence>
<sequence length="490" mass="54599">MNQTLADLKEDLEALARLAESCGARVWQFRAALDEHPFVRAEGMALWEETRALSRRLADEMAQADGWKSEEADALMALKRESAELLRVLQGKLGYVLAALDWQSPTFLHSLRHQAGKQVGRIVGTQNDYKRDMHLDAFAYEAAWRFAYVDAPLRIPPTAYVTSSGMAAMTTVVGELQYVHKIEGPVLCGRGSYFENRWILERAFPNRVRLVDDMDTKAMLEEMARSKPAAVFLDTLCNTHDVAVPDLPTLIPALSRLLGPRGFLVLDNSGLASSFQPFDHLPRLLAPRLFVIESLNKFHQFGFDRVTGGIVWTQGGLETNLLWTREHLGTNMPDASVLSLPWPDRTLLDARLSRIGRNALRLAKRIDACAAKPGSPLSRAVYPGLPSHPAYAWTKDYPFQGAFLTLAFKQSHARVGFYKTLIARMISEAARRDIQLLAGTSFGLDTTRLYLTALHATSITTPFVRISAGTETDSEVEAIADLFESVLERV</sequence>
<keyword evidence="3 4" id="KW-0663">Pyridoxal phosphate</keyword>
<dbReference type="GO" id="GO:0019346">
    <property type="term" value="P:transsulfuration"/>
    <property type="evidence" value="ECO:0007669"/>
    <property type="project" value="InterPro"/>
</dbReference>
<dbReference type="InterPro" id="IPR015424">
    <property type="entry name" value="PyrdxlP-dep_Trfase"/>
</dbReference>
<gene>
    <name evidence="5" type="ORF">A2304_04435</name>
</gene>
<comment type="cofactor">
    <cofactor evidence="1 4">
        <name>pyridoxal 5'-phosphate</name>
        <dbReference type="ChEBI" id="CHEBI:597326"/>
    </cofactor>
</comment>
<dbReference type="Gene3D" id="3.90.1150.10">
    <property type="entry name" value="Aspartate Aminotransferase, domain 1"/>
    <property type="match status" value="1"/>
</dbReference>
<evidence type="ECO:0000256" key="1">
    <source>
        <dbReference type="ARBA" id="ARBA00001933"/>
    </source>
</evidence>
<accession>A0A1F7W9X7</accession>
<dbReference type="Pfam" id="PF01053">
    <property type="entry name" value="Cys_Met_Meta_PP"/>
    <property type="match status" value="1"/>
</dbReference>
<dbReference type="Proteomes" id="UP000176501">
    <property type="component" value="Unassembled WGS sequence"/>
</dbReference>
<evidence type="ECO:0000313" key="6">
    <source>
        <dbReference type="Proteomes" id="UP000176501"/>
    </source>
</evidence>
<proteinExistence type="inferred from homology"/>
<dbReference type="SUPFAM" id="SSF53383">
    <property type="entry name" value="PLP-dependent transferases"/>
    <property type="match status" value="1"/>
</dbReference>
<name>A0A1F7W9X7_9BACT</name>
<protein>
    <recommendedName>
        <fullName evidence="7">Cystathionine gamma-synthase</fullName>
    </recommendedName>
</protein>
<dbReference type="InterPro" id="IPR015422">
    <property type="entry name" value="PyrdxlP-dep_Trfase_small"/>
</dbReference>
<dbReference type="InterPro" id="IPR000277">
    <property type="entry name" value="Cys/Met-Metab_PyrdxlP-dep_enz"/>
</dbReference>
<dbReference type="PANTHER" id="PTHR11808:SF15">
    <property type="entry name" value="CYSTATHIONINE GAMMA-LYASE"/>
    <property type="match status" value="1"/>
</dbReference>
<dbReference type="GO" id="GO:0030170">
    <property type="term" value="F:pyridoxal phosphate binding"/>
    <property type="evidence" value="ECO:0007669"/>
    <property type="project" value="InterPro"/>
</dbReference>
<dbReference type="InterPro" id="IPR015421">
    <property type="entry name" value="PyrdxlP-dep_Trfase_major"/>
</dbReference>
<comment type="caution">
    <text evidence="5">The sequence shown here is derived from an EMBL/GenBank/DDBJ whole genome shotgun (WGS) entry which is preliminary data.</text>
</comment>
<dbReference type="GO" id="GO:0004123">
    <property type="term" value="F:cystathionine gamma-lyase activity"/>
    <property type="evidence" value="ECO:0007669"/>
    <property type="project" value="TreeGrafter"/>
</dbReference>
<dbReference type="AlphaFoldDB" id="A0A1F7W9X7"/>
<comment type="similarity">
    <text evidence="2 4">Belongs to the trans-sulfuration enzymes family.</text>
</comment>